<evidence type="ECO:0000313" key="2">
    <source>
        <dbReference type="Proteomes" id="UP000316012"/>
    </source>
</evidence>
<accession>A0ABY3BD34</accession>
<dbReference type="EMBL" id="SRMD01000086">
    <property type="protein sequence ID" value="TQW15020.1"/>
    <property type="molecule type" value="Genomic_DNA"/>
</dbReference>
<gene>
    <name evidence="1" type="ORF">FIPPAONL_01231</name>
</gene>
<dbReference type="RefSeq" id="WP_060791030.1">
    <property type="nucleotide sequence ID" value="NZ_JASOGL010000005.1"/>
</dbReference>
<comment type="caution">
    <text evidence="1">The sequence shown here is derived from an EMBL/GenBank/DDBJ whole genome shotgun (WGS) entry which is preliminary data.</text>
</comment>
<evidence type="ECO:0000313" key="1">
    <source>
        <dbReference type="EMBL" id="TQW15020.1"/>
    </source>
</evidence>
<dbReference type="Proteomes" id="UP000316012">
    <property type="component" value="Unassembled WGS sequence"/>
</dbReference>
<name>A0ABY3BD34_LACGS</name>
<sequence length="82" mass="10015">MSKETWLTVKELCKKYNYSKYAYNRRQKKCLLSSYKDAIVYDGQHTMIIEERWQAFLKDQSKKHWEEVFGTGVMRDRKALER</sequence>
<proteinExistence type="predicted"/>
<organism evidence="1 2">
    <name type="scientific">Lactobacillus gasseri</name>
    <dbReference type="NCBI Taxonomy" id="1596"/>
    <lineage>
        <taxon>Bacteria</taxon>
        <taxon>Bacillati</taxon>
        <taxon>Bacillota</taxon>
        <taxon>Bacilli</taxon>
        <taxon>Lactobacillales</taxon>
        <taxon>Lactobacillaceae</taxon>
        <taxon>Lactobacillus</taxon>
    </lineage>
</organism>
<protein>
    <recommendedName>
        <fullName evidence="3">Helix-turn-helix domain-containing protein</fullName>
    </recommendedName>
</protein>
<evidence type="ECO:0008006" key="3">
    <source>
        <dbReference type="Google" id="ProtNLM"/>
    </source>
</evidence>
<keyword evidence="2" id="KW-1185">Reference proteome</keyword>
<reference evidence="1 2" key="1">
    <citation type="submission" date="2019-04" db="EMBL/GenBank/DDBJ databases">
        <title>Lactobacillus gasseri 7171 assembly.</title>
        <authorList>
            <person name="Joris B.R."/>
            <person name="Giguere D."/>
        </authorList>
    </citation>
    <scope>NUCLEOTIDE SEQUENCE [LARGE SCALE GENOMIC DNA]</scope>
    <source>
        <strain evidence="1 2">7171</strain>
    </source>
</reference>